<reference evidence="3 4" key="2">
    <citation type="journal article" date="2013" name="PLoS Genet.">
        <title>Comparative genome structure, secondary metabolite, and effector coding capacity across Cochliobolus pathogens.</title>
        <authorList>
            <person name="Condon B.J."/>
            <person name="Leng Y."/>
            <person name="Wu D."/>
            <person name="Bushley K.E."/>
            <person name="Ohm R.A."/>
            <person name="Otillar R."/>
            <person name="Martin J."/>
            <person name="Schackwitz W."/>
            <person name="Grimwood J."/>
            <person name="MohdZainudin N."/>
            <person name="Xue C."/>
            <person name="Wang R."/>
            <person name="Manning V.A."/>
            <person name="Dhillon B."/>
            <person name="Tu Z.J."/>
            <person name="Steffenson B.J."/>
            <person name="Salamov A."/>
            <person name="Sun H."/>
            <person name="Lowry S."/>
            <person name="LaButti K."/>
            <person name="Han J."/>
            <person name="Copeland A."/>
            <person name="Lindquist E."/>
            <person name="Barry K."/>
            <person name="Schmutz J."/>
            <person name="Baker S.E."/>
            <person name="Ciuffetti L.M."/>
            <person name="Grigoriev I.V."/>
            <person name="Zhong S."/>
            <person name="Turgeon B.G."/>
        </authorList>
    </citation>
    <scope>NUCLEOTIDE SEQUENCE [LARGE SCALE GENOMIC DNA]</scope>
    <source>
        <strain evidence="4">28A</strain>
    </source>
</reference>
<evidence type="ECO:0000256" key="1">
    <source>
        <dbReference type="SAM" id="MobiDB-lite"/>
    </source>
</evidence>
<keyword evidence="2" id="KW-0472">Membrane</keyword>
<protein>
    <submittedName>
        <fullName evidence="3">Uncharacterized protein</fullName>
    </submittedName>
</protein>
<proteinExistence type="predicted"/>
<sequence>MSRYSDRETMSPLSKADLGRSGNGTVASPTPVTKTTPGFQLKPTIVATLSSQEAGGCYDSFVTGIESASTVQTNSSTRVITASSCPSATISSSSTTTSAAFTTPLHHTNYSTPAITTSSPTLNVAGIPTQTWETRASSSPAVLISTATAVPTRDQSEEMPVGTKVGLAMIPITVGICAWAMVLLFLWRRRKAQQSHQRLMSISSRPEKNYSHLLPSLGSTFRASRVFTMTAFHSQDTESQRTQITSESFGGGVHALTCDQVATRGRTMATSPPRSTSNPGRRKTPSNADSPIDESSPFRLTREGTRRNSLGAEISHLWPAPPPSAWTKRQEVLEQLPSSRFGRDMSLPRSLRPSRRSSQSPPRSMRSIKKPAIGESWPLL</sequence>
<dbReference type="GeneID" id="19400291"/>
<evidence type="ECO:0000256" key="2">
    <source>
        <dbReference type="SAM" id="Phobius"/>
    </source>
</evidence>
<dbReference type="OrthoDB" id="3664019at2759"/>
<feature type="compositionally biased region" description="Low complexity" evidence="1">
    <location>
        <begin position="345"/>
        <end position="365"/>
    </location>
</feature>
<dbReference type="RefSeq" id="XP_008023041.1">
    <property type="nucleotide sequence ID" value="XM_008024850.1"/>
</dbReference>
<keyword evidence="4" id="KW-1185">Reference proteome</keyword>
<dbReference type="Proteomes" id="UP000016935">
    <property type="component" value="Unassembled WGS sequence"/>
</dbReference>
<dbReference type="EMBL" id="KB908515">
    <property type="protein sequence ID" value="EOA89201.1"/>
    <property type="molecule type" value="Genomic_DNA"/>
</dbReference>
<dbReference type="AlphaFoldDB" id="R0IXA7"/>
<accession>R0IXA7</accession>
<feature type="compositionally biased region" description="Polar residues" evidence="1">
    <location>
        <begin position="268"/>
        <end position="289"/>
    </location>
</feature>
<name>R0IXA7_EXST2</name>
<reference evidence="3 4" key="1">
    <citation type="journal article" date="2012" name="PLoS Pathog.">
        <title>Diverse lifestyles and strategies of plant pathogenesis encoded in the genomes of eighteen Dothideomycetes fungi.</title>
        <authorList>
            <person name="Ohm R.A."/>
            <person name="Feau N."/>
            <person name="Henrissat B."/>
            <person name="Schoch C.L."/>
            <person name="Horwitz B.A."/>
            <person name="Barry K.W."/>
            <person name="Condon B.J."/>
            <person name="Copeland A.C."/>
            <person name="Dhillon B."/>
            <person name="Glaser F."/>
            <person name="Hesse C.N."/>
            <person name="Kosti I."/>
            <person name="LaButti K."/>
            <person name="Lindquist E.A."/>
            <person name="Lucas S."/>
            <person name="Salamov A.A."/>
            <person name="Bradshaw R.E."/>
            <person name="Ciuffetti L."/>
            <person name="Hamelin R.C."/>
            <person name="Kema G.H.J."/>
            <person name="Lawrence C."/>
            <person name="Scott J.A."/>
            <person name="Spatafora J.W."/>
            <person name="Turgeon B.G."/>
            <person name="de Wit P.J.G.M."/>
            <person name="Zhong S."/>
            <person name="Goodwin S.B."/>
            <person name="Grigoriev I.V."/>
        </authorList>
    </citation>
    <scope>NUCLEOTIDE SEQUENCE [LARGE SCALE GENOMIC DNA]</scope>
    <source>
        <strain evidence="4">28A</strain>
    </source>
</reference>
<keyword evidence="2" id="KW-0812">Transmembrane</keyword>
<evidence type="ECO:0000313" key="3">
    <source>
        <dbReference type="EMBL" id="EOA89201.1"/>
    </source>
</evidence>
<feature type="compositionally biased region" description="Polar residues" evidence="1">
    <location>
        <begin position="23"/>
        <end position="38"/>
    </location>
</feature>
<feature type="region of interest" description="Disordered" evidence="1">
    <location>
        <begin position="1"/>
        <end position="38"/>
    </location>
</feature>
<keyword evidence="2" id="KW-1133">Transmembrane helix</keyword>
<feature type="transmembrane region" description="Helical" evidence="2">
    <location>
        <begin position="165"/>
        <end position="187"/>
    </location>
</feature>
<dbReference type="HOGENOM" id="CLU_727935_0_0_1"/>
<feature type="region of interest" description="Disordered" evidence="1">
    <location>
        <begin position="263"/>
        <end position="303"/>
    </location>
</feature>
<gene>
    <name evidence="3" type="ORF">SETTUDRAFT_167747</name>
</gene>
<feature type="region of interest" description="Disordered" evidence="1">
    <location>
        <begin position="335"/>
        <end position="380"/>
    </location>
</feature>
<organism evidence="3 4">
    <name type="scientific">Exserohilum turcicum (strain 28A)</name>
    <name type="common">Northern leaf blight fungus</name>
    <name type="synonym">Setosphaeria turcica</name>
    <dbReference type="NCBI Taxonomy" id="671987"/>
    <lineage>
        <taxon>Eukaryota</taxon>
        <taxon>Fungi</taxon>
        <taxon>Dikarya</taxon>
        <taxon>Ascomycota</taxon>
        <taxon>Pezizomycotina</taxon>
        <taxon>Dothideomycetes</taxon>
        <taxon>Pleosporomycetidae</taxon>
        <taxon>Pleosporales</taxon>
        <taxon>Pleosporineae</taxon>
        <taxon>Pleosporaceae</taxon>
        <taxon>Exserohilum</taxon>
    </lineage>
</organism>
<evidence type="ECO:0000313" key="4">
    <source>
        <dbReference type="Proteomes" id="UP000016935"/>
    </source>
</evidence>